<proteinExistence type="predicted"/>
<dbReference type="Proteomes" id="UP001307849">
    <property type="component" value="Unassembled WGS sequence"/>
</dbReference>
<dbReference type="InterPro" id="IPR003819">
    <property type="entry name" value="TauD/TfdA-like"/>
</dbReference>
<feature type="compositionally biased region" description="Acidic residues" evidence="2">
    <location>
        <begin position="269"/>
        <end position="285"/>
    </location>
</feature>
<dbReference type="AlphaFoldDB" id="A0AAN8RWU7"/>
<dbReference type="SUPFAM" id="SSF51197">
    <property type="entry name" value="Clavaminate synthase-like"/>
    <property type="match status" value="1"/>
</dbReference>
<feature type="region of interest" description="Disordered" evidence="2">
    <location>
        <begin position="262"/>
        <end position="318"/>
    </location>
</feature>
<evidence type="ECO:0000259" key="3">
    <source>
        <dbReference type="Pfam" id="PF02668"/>
    </source>
</evidence>
<dbReference type="PANTHER" id="PTHR10696:SF54">
    <property type="entry name" value="FAMILY OXIDOREDUCTASE, PUTATIVE (AFU_ORTHOLOGUE AFUA_4G13850)-RELATED"/>
    <property type="match status" value="1"/>
</dbReference>
<evidence type="ECO:0000313" key="4">
    <source>
        <dbReference type="EMBL" id="KAK6511001.1"/>
    </source>
</evidence>
<keyword evidence="5" id="KW-1185">Reference proteome</keyword>
<feature type="region of interest" description="Disordered" evidence="2">
    <location>
        <begin position="27"/>
        <end position="58"/>
    </location>
</feature>
<feature type="compositionally biased region" description="Basic and acidic residues" evidence="2">
    <location>
        <begin position="27"/>
        <end position="45"/>
    </location>
</feature>
<comment type="caution">
    <text evidence="4">The sequence shown here is derived from an EMBL/GenBank/DDBJ whole genome shotgun (WGS) entry which is preliminary data.</text>
</comment>
<dbReference type="PANTHER" id="PTHR10696">
    <property type="entry name" value="GAMMA-BUTYROBETAINE HYDROXYLASE-RELATED"/>
    <property type="match status" value="1"/>
</dbReference>
<reference evidence="4 5" key="1">
    <citation type="submission" date="2019-10" db="EMBL/GenBank/DDBJ databases">
        <authorList>
            <person name="Palmer J.M."/>
        </authorList>
    </citation>
    <scope>NUCLEOTIDE SEQUENCE [LARGE SCALE GENOMIC DNA]</scope>
    <source>
        <strain evidence="4 5">TWF506</strain>
    </source>
</reference>
<dbReference type="InterPro" id="IPR042098">
    <property type="entry name" value="TauD-like_sf"/>
</dbReference>
<dbReference type="EMBL" id="JAVHJM010000007">
    <property type="protein sequence ID" value="KAK6511001.1"/>
    <property type="molecule type" value="Genomic_DNA"/>
</dbReference>
<organism evidence="4 5">
    <name type="scientific">Arthrobotrys conoides</name>
    <dbReference type="NCBI Taxonomy" id="74498"/>
    <lineage>
        <taxon>Eukaryota</taxon>
        <taxon>Fungi</taxon>
        <taxon>Dikarya</taxon>
        <taxon>Ascomycota</taxon>
        <taxon>Pezizomycotina</taxon>
        <taxon>Orbiliomycetes</taxon>
        <taxon>Orbiliales</taxon>
        <taxon>Orbiliaceae</taxon>
        <taxon>Arthrobotrys</taxon>
    </lineage>
</organism>
<dbReference type="Pfam" id="PF02668">
    <property type="entry name" value="TauD"/>
    <property type="match status" value="1"/>
</dbReference>
<protein>
    <recommendedName>
        <fullName evidence="3">TauD/TfdA-like domain-containing protein</fullName>
    </recommendedName>
</protein>
<dbReference type="InterPro" id="IPR050411">
    <property type="entry name" value="AlphaKG_dependent_hydroxylases"/>
</dbReference>
<dbReference type="GO" id="GO:0016491">
    <property type="term" value="F:oxidoreductase activity"/>
    <property type="evidence" value="ECO:0007669"/>
    <property type="project" value="UniProtKB-KW"/>
</dbReference>
<dbReference type="Gene3D" id="3.60.130.10">
    <property type="entry name" value="Clavaminate synthase-like"/>
    <property type="match status" value="1"/>
</dbReference>
<feature type="domain" description="TauD/TfdA-like" evidence="3">
    <location>
        <begin position="100"/>
        <end position="405"/>
    </location>
</feature>
<gene>
    <name evidence="4" type="ORF">TWF506_010087</name>
</gene>
<evidence type="ECO:0000313" key="5">
    <source>
        <dbReference type="Proteomes" id="UP001307849"/>
    </source>
</evidence>
<evidence type="ECO:0000256" key="2">
    <source>
        <dbReference type="SAM" id="MobiDB-lite"/>
    </source>
</evidence>
<evidence type="ECO:0000256" key="1">
    <source>
        <dbReference type="ARBA" id="ARBA00023002"/>
    </source>
</evidence>
<sequence>MPTTTGPYVPLYGDYYPKELEGLLKKSQETYKNIPDRPDYPEKTVPKGWPSSLPPSPMLWDPQTFPTDSSHILQITDPELQEINSALSLIKELSIPHSEINKATFSLPTLGPRLDAACQSVHFGLGLSFVNGIPVEEYTAEENVCIMLGISSYFGETRGRQRDDGARLIHIFHALTRGFPPNLSPIFNNHAQVFHNDMTTDILCMYCLSPASASGGSNSYAPLYKIYNYLAEHNPDVIHTLAAPDWPFDTYGYNPPFHTRPLLFYTPPEGDEEDEDERGEDSGSEDGDRTPRASLLNLSPSSSTTDLTSPPDAPPRIGKILASLSPRQLSGSKVHPRPTDIPPLTPRQHSALTLLESLCKKFSITHTLSAGSFVFLNNLSIFHNRGPYFDDPGVPVEKHRHLIRLFLRNEELAWTTPRELWLDWGRVFGEFDGVEERWVVDKEKDYKDQQRGMVDYTAGGEGGDDAY</sequence>
<keyword evidence="1" id="KW-0560">Oxidoreductase</keyword>
<feature type="compositionally biased region" description="Low complexity" evidence="2">
    <location>
        <begin position="292"/>
        <end position="310"/>
    </location>
</feature>
<name>A0AAN8RWU7_9PEZI</name>
<accession>A0AAN8RWU7</accession>